<dbReference type="Pfam" id="PF10215">
    <property type="entry name" value="Ost4"/>
    <property type="match status" value="1"/>
</dbReference>
<proteinExistence type="inferred from homology"/>
<keyword evidence="6 8" id="KW-1133">Transmembrane helix</keyword>
<evidence type="ECO:0000256" key="8">
    <source>
        <dbReference type="SAM" id="Phobius"/>
    </source>
</evidence>
<evidence type="ECO:0000256" key="5">
    <source>
        <dbReference type="ARBA" id="ARBA00022968"/>
    </source>
</evidence>
<protein>
    <submittedName>
        <fullName evidence="9">Dolichyl-diphosphooligosaccharide--protein glycosyltransferase subunit OST4, putative</fullName>
    </submittedName>
</protein>
<feature type="transmembrane region" description="Helical" evidence="8">
    <location>
        <begin position="6"/>
        <end position="27"/>
    </location>
</feature>
<keyword evidence="3 8" id="KW-0812">Transmembrane</keyword>
<dbReference type="InterPro" id="IPR036330">
    <property type="entry name" value="Ost4p_sf"/>
</dbReference>
<evidence type="ECO:0000256" key="1">
    <source>
        <dbReference type="ARBA" id="ARBA00004643"/>
    </source>
</evidence>
<keyword evidence="9" id="KW-0808">Transferase</keyword>
<organism evidence="9 10">
    <name type="scientific">Plasmodium vivax</name>
    <name type="common">malaria parasite P. vivax</name>
    <dbReference type="NCBI Taxonomy" id="5855"/>
    <lineage>
        <taxon>Eukaryota</taxon>
        <taxon>Sar</taxon>
        <taxon>Alveolata</taxon>
        <taxon>Apicomplexa</taxon>
        <taxon>Aconoidasida</taxon>
        <taxon>Haemosporida</taxon>
        <taxon>Plasmodiidae</taxon>
        <taxon>Plasmodium</taxon>
        <taxon>Plasmodium (Plasmodium)</taxon>
    </lineage>
</organism>
<accession>A0A565A4L6</accession>
<comment type="similarity">
    <text evidence="2">Belongs to the OST4 family.</text>
</comment>
<evidence type="ECO:0000313" key="9">
    <source>
        <dbReference type="EMBL" id="VUZ99036.1"/>
    </source>
</evidence>
<evidence type="ECO:0000256" key="7">
    <source>
        <dbReference type="ARBA" id="ARBA00023136"/>
    </source>
</evidence>
<dbReference type="AlphaFoldDB" id="A0A565A4L6"/>
<dbReference type="GO" id="GO:0016740">
    <property type="term" value="F:transferase activity"/>
    <property type="evidence" value="ECO:0007669"/>
    <property type="project" value="UniProtKB-KW"/>
</dbReference>
<keyword evidence="4" id="KW-0256">Endoplasmic reticulum</keyword>
<gene>
    <name evidence="9" type="ORF">PVP01_1451250</name>
</gene>
<evidence type="ECO:0000256" key="3">
    <source>
        <dbReference type="ARBA" id="ARBA00022692"/>
    </source>
</evidence>
<keyword evidence="5" id="KW-0735">Signal-anchor</keyword>
<dbReference type="VEuPathDB" id="PlasmoDB:PVPAM_140059400"/>
<keyword evidence="7 8" id="KW-0472">Membrane</keyword>
<evidence type="ECO:0000256" key="6">
    <source>
        <dbReference type="ARBA" id="ARBA00022989"/>
    </source>
</evidence>
<evidence type="ECO:0000313" key="10">
    <source>
        <dbReference type="Proteomes" id="UP000220605"/>
    </source>
</evidence>
<evidence type="ECO:0000256" key="4">
    <source>
        <dbReference type="ARBA" id="ARBA00022824"/>
    </source>
</evidence>
<comment type="subcellular location">
    <subcellularLocation>
        <location evidence="1">Endoplasmic reticulum membrane</location>
        <topology evidence="1">Single-pass type III membrane protein</topology>
    </subcellularLocation>
</comment>
<dbReference type="EMBL" id="LT635625">
    <property type="protein sequence ID" value="VUZ99036.1"/>
    <property type="molecule type" value="Genomic_DNA"/>
</dbReference>
<evidence type="ECO:0000256" key="2">
    <source>
        <dbReference type="ARBA" id="ARBA00007685"/>
    </source>
</evidence>
<dbReference type="Proteomes" id="UP000220605">
    <property type="component" value="Chromosome 14"/>
</dbReference>
<sequence>MDYELYLVSNILGISIAILIFIFHYFYAEEGKESP</sequence>
<dbReference type="InterPro" id="IPR018943">
    <property type="entry name" value="Oligosaccaryltransferase"/>
</dbReference>
<dbReference type="SUPFAM" id="SSF103464">
    <property type="entry name" value="Oligosaccharyltransferase subunit ost4p"/>
    <property type="match status" value="1"/>
</dbReference>
<dbReference type="VEuPathDB" id="PlasmoDB:PVP01_1451250"/>
<reference evidence="10" key="1">
    <citation type="submission" date="2016-07" db="EMBL/GenBank/DDBJ databases">
        <authorList>
            <consortium name="Pathogen Informatics"/>
        </authorList>
    </citation>
    <scope>NUCLEOTIDE SEQUENCE [LARGE SCALE GENOMIC DNA]</scope>
</reference>
<dbReference type="GO" id="GO:0005789">
    <property type="term" value="C:endoplasmic reticulum membrane"/>
    <property type="evidence" value="ECO:0007669"/>
    <property type="project" value="UniProtKB-SubCell"/>
</dbReference>
<name>A0A565A4L6_PLAVI</name>